<dbReference type="InterPro" id="IPR016024">
    <property type="entry name" value="ARM-type_fold"/>
</dbReference>
<accession>A0A0G2BKL3</accession>
<gene>
    <name evidence="1" type="ORF">UY98_C0029G0006</name>
</gene>
<sequence length="355" mass="40761">MEKPRIENLSAHIPIDMYQVSGHGEIDPEKYLRNKWQDNQIKLCAEKDSTLNKILDAPKQERASLIKQALSQEDPEVQRKAAEMILCAPEQEQASLQLLVLEKIKQALSQEDPEVQRKAAGMIRYVPEQERASLQLLVLEKIKQALSQEDPEVQRKAAEMILCAPKQERASLIKIAFYAGLGNEIVKSPLYDNSNFDKERFKRKMFEKTGSETTLVGGTLKDKLIIRHVKPSAFLAWQKIYENHQVWKNNGFDYVPIEPIQSYRLNKKGLVDVFSGVLDLSLAQWAEVSGYMFMEELGKQKHNIISVLERQGIRHGHTHDRNFVLRFFRNKDGNSDLNQVPRLYAIDFDAAFSPS</sequence>
<dbReference type="Proteomes" id="UP000034789">
    <property type="component" value="Unassembled WGS sequence"/>
</dbReference>
<dbReference type="EMBL" id="LCSD01000029">
    <property type="protein sequence ID" value="KKW46364.1"/>
    <property type="molecule type" value="Genomic_DNA"/>
</dbReference>
<dbReference type="SUPFAM" id="SSF48371">
    <property type="entry name" value="ARM repeat"/>
    <property type="match status" value="1"/>
</dbReference>
<dbReference type="AlphaFoldDB" id="A0A0G2BKL3"/>
<name>A0A0G2BKL3_9BACT</name>
<protein>
    <submittedName>
        <fullName evidence="1">Uncharacterized protein</fullName>
    </submittedName>
</protein>
<dbReference type="InterPro" id="IPR011989">
    <property type="entry name" value="ARM-like"/>
</dbReference>
<evidence type="ECO:0000313" key="2">
    <source>
        <dbReference type="Proteomes" id="UP000034789"/>
    </source>
</evidence>
<evidence type="ECO:0000313" key="1">
    <source>
        <dbReference type="EMBL" id="KKW46364.1"/>
    </source>
</evidence>
<organism evidence="1 2">
    <name type="scientific">Candidatus Kaiserbacteria bacterium GW2011_GWA2_58_9</name>
    <dbReference type="NCBI Taxonomy" id="1618672"/>
    <lineage>
        <taxon>Bacteria</taxon>
        <taxon>Candidatus Kaiseribacteriota</taxon>
    </lineage>
</organism>
<proteinExistence type="predicted"/>
<reference evidence="1 2" key="1">
    <citation type="journal article" date="2015" name="Nature">
        <title>rRNA introns, odd ribosomes, and small enigmatic genomes across a large radiation of phyla.</title>
        <authorList>
            <person name="Brown C.T."/>
            <person name="Hug L.A."/>
            <person name="Thomas B.C."/>
            <person name="Sharon I."/>
            <person name="Castelle C.J."/>
            <person name="Singh A."/>
            <person name="Wilkins M.J."/>
            <person name="Williams K.H."/>
            <person name="Banfield J.F."/>
        </authorList>
    </citation>
    <scope>NUCLEOTIDE SEQUENCE [LARGE SCALE GENOMIC DNA]</scope>
</reference>
<dbReference type="Gene3D" id="1.25.10.10">
    <property type="entry name" value="Leucine-rich Repeat Variant"/>
    <property type="match status" value="1"/>
</dbReference>
<comment type="caution">
    <text evidence="1">The sequence shown here is derived from an EMBL/GenBank/DDBJ whole genome shotgun (WGS) entry which is preliminary data.</text>
</comment>